<protein>
    <recommendedName>
        <fullName evidence="8">Holin</fullName>
    </recommendedName>
</protein>
<feature type="transmembrane region" description="Helical" evidence="5">
    <location>
        <begin position="127"/>
        <end position="146"/>
    </location>
</feature>
<evidence type="ECO:0008006" key="8">
    <source>
        <dbReference type="Google" id="ProtNLM"/>
    </source>
</evidence>
<gene>
    <name evidence="6" type="ORF">BHW43_07780</name>
</gene>
<evidence type="ECO:0000256" key="1">
    <source>
        <dbReference type="ARBA" id="ARBA00004141"/>
    </source>
</evidence>
<accession>A0A1Q6R3W3</accession>
<dbReference type="InterPro" id="IPR006480">
    <property type="entry name" value="Phage_holin_4_1"/>
</dbReference>
<dbReference type="STRING" id="626940.BHW43_07780"/>
<sequence>MDFLALRYAVYNTAHTLTHGFTYKSVIGAILAVLLHKHAVLFMVFTALVFLDCFTRWMSLSYKRLQGMGQTPSVTQIIGGIEAARAEGLISSEVMKHRFVGKVIVYILCVLAAVLVDLAMITLQQPVWAVPLVAGYLVITELLSICENLNDAGIEAVQGLVNVIKKRRG</sequence>
<evidence type="ECO:0000256" key="5">
    <source>
        <dbReference type="SAM" id="Phobius"/>
    </source>
</evidence>
<proteinExistence type="predicted"/>
<evidence type="ECO:0000256" key="4">
    <source>
        <dbReference type="ARBA" id="ARBA00023136"/>
    </source>
</evidence>
<dbReference type="Pfam" id="PF05105">
    <property type="entry name" value="Phage_holin_4_1"/>
    <property type="match status" value="1"/>
</dbReference>
<evidence type="ECO:0000256" key="3">
    <source>
        <dbReference type="ARBA" id="ARBA00022989"/>
    </source>
</evidence>
<comment type="subcellular location">
    <subcellularLocation>
        <location evidence="1">Membrane</location>
        <topology evidence="1">Multi-pass membrane protein</topology>
    </subcellularLocation>
</comment>
<name>A0A1Q6R3W3_9FIRM</name>
<dbReference type="RefSeq" id="WP_303680113.1">
    <property type="nucleotide sequence ID" value="NZ_MNTG01000034.1"/>
</dbReference>
<feature type="transmembrane region" description="Helical" evidence="5">
    <location>
        <begin position="103"/>
        <end position="121"/>
    </location>
</feature>
<feature type="transmembrane region" description="Helical" evidence="5">
    <location>
        <begin position="26"/>
        <end position="54"/>
    </location>
</feature>
<evidence type="ECO:0000256" key="2">
    <source>
        <dbReference type="ARBA" id="ARBA00022692"/>
    </source>
</evidence>
<reference evidence="6 7" key="1">
    <citation type="journal article" date="2016" name="Nat. Biotechnol.">
        <title>Measurement of bacterial replication rates in microbial communities.</title>
        <authorList>
            <person name="Brown C.T."/>
            <person name="Olm M.R."/>
            <person name="Thomas B.C."/>
            <person name="Banfield J.F."/>
        </authorList>
    </citation>
    <scope>NUCLEOTIDE SEQUENCE [LARGE SCALE GENOMIC DNA]</scope>
    <source>
        <strain evidence="6">46_33</strain>
    </source>
</reference>
<evidence type="ECO:0000313" key="6">
    <source>
        <dbReference type="EMBL" id="OLA37064.1"/>
    </source>
</evidence>
<dbReference type="AlphaFoldDB" id="A0A1Q6R3W3"/>
<dbReference type="EMBL" id="MNTG01000034">
    <property type="protein sequence ID" value="OLA37064.1"/>
    <property type="molecule type" value="Genomic_DNA"/>
</dbReference>
<evidence type="ECO:0000313" key="7">
    <source>
        <dbReference type="Proteomes" id="UP000186777"/>
    </source>
</evidence>
<keyword evidence="3 5" id="KW-1133">Transmembrane helix</keyword>
<keyword evidence="4 5" id="KW-0472">Membrane</keyword>
<comment type="caution">
    <text evidence="6">The sequence shown here is derived from an EMBL/GenBank/DDBJ whole genome shotgun (WGS) entry which is preliminary data.</text>
</comment>
<dbReference type="Proteomes" id="UP000186777">
    <property type="component" value="Unassembled WGS sequence"/>
</dbReference>
<organism evidence="6 7">
    <name type="scientific">Phascolarctobacterium succinatutens</name>
    <dbReference type="NCBI Taxonomy" id="626940"/>
    <lineage>
        <taxon>Bacteria</taxon>
        <taxon>Bacillati</taxon>
        <taxon>Bacillota</taxon>
        <taxon>Negativicutes</taxon>
        <taxon>Acidaminococcales</taxon>
        <taxon>Acidaminococcaceae</taxon>
        <taxon>Phascolarctobacterium</taxon>
    </lineage>
</organism>
<dbReference type="GO" id="GO:0016020">
    <property type="term" value="C:membrane"/>
    <property type="evidence" value="ECO:0007669"/>
    <property type="project" value="UniProtKB-SubCell"/>
</dbReference>
<keyword evidence="2 5" id="KW-0812">Transmembrane</keyword>